<accession>A0AAE8ZZG7</accession>
<organism evidence="2 3">
    <name type="scientific">Caenorhabditis briggsae</name>
    <dbReference type="NCBI Taxonomy" id="6238"/>
    <lineage>
        <taxon>Eukaryota</taxon>
        <taxon>Metazoa</taxon>
        <taxon>Ecdysozoa</taxon>
        <taxon>Nematoda</taxon>
        <taxon>Chromadorea</taxon>
        <taxon>Rhabditida</taxon>
        <taxon>Rhabditina</taxon>
        <taxon>Rhabditomorpha</taxon>
        <taxon>Rhabditoidea</taxon>
        <taxon>Rhabditidae</taxon>
        <taxon>Peloderinae</taxon>
        <taxon>Caenorhabditis</taxon>
    </lineage>
</organism>
<feature type="region of interest" description="Disordered" evidence="1">
    <location>
        <begin position="1"/>
        <end position="206"/>
    </location>
</feature>
<dbReference type="EMBL" id="CP090895">
    <property type="protein sequence ID" value="ULT87705.1"/>
    <property type="molecule type" value="Genomic_DNA"/>
</dbReference>
<dbReference type="AlphaFoldDB" id="A0AAE8ZZG7"/>
<feature type="compositionally biased region" description="Basic and acidic residues" evidence="1">
    <location>
        <begin position="55"/>
        <end position="69"/>
    </location>
</feature>
<feature type="region of interest" description="Disordered" evidence="1">
    <location>
        <begin position="402"/>
        <end position="454"/>
    </location>
</feature>
<feature type="compositionally biased region" description="Low complexity" evidence="1">
    <location>
        <begin position="35"/>
        <end position="44"/>
    </location>
</feature>
<reference evidence="2 3" key="1">
    <citation type="submission" date="2022-02" db="EMBL/GenBank/DDBJ databases">
        <title>Chromosome-level reference genomes for two strains of Caenorhabditis briggsae: an improved platform for comparative genomics.</title>
        <authorList>
            <person name="Stevens L."/>
            <person name="Andersen E.C."/>
        </authorList>
    </citation>
    <scope>NUCLEOTIDE SEQUENCE [LARGE SCALE GENOMIC DNA]</scope>
    <source>
        <strain evidence="2">QX1410_ONT</strain>
        <tissue evidence="2">Whole-organism</tissue>
    </source>
</reference>
<evidence type="ECO:0000313" key="3">
    <source>
        <dbReference type="Proteomes" id="UP000827892"/>
    </source>
</evidence>
<evidence type="ECO:0000313" key="2">
    <source>
        <dbReference type="EMBL" id="ULT87705.1"/>
    </source>
</evidence>
<evidence type="ECO:0000256" key="1">
    <source>
        <dbReference type="SAM" id="MobiDB-lite"/>
    </source>
</evidence>
<sequence length="454" mass="51651">MAKRTKKPKSKQPTARVGRPRIRAVKDKAREVGATTSTSSTSTTKPSQKRRLAMKKAETAEKKLQRKDEESEEITAKRRRLDAIRKRKARVEETEEEHKKRTSSNKERTSRARSEETEDQYRRRKSSNRVSTLRARSEETEGERIRRMLADAERTFKARSEETETDTLRRRAQNKEHMAVTRSTESPKSSESRKEADRKRHHSHVTEDCGIARKDVKVEENYLGKMSIQCSSCGALHYKGEQPQSKKFNTCCRHGLIQLPIFVDDFSEDFLYKHFPKEKAEALAYNDLIDRMNAMGEKLDKWMSLGYERIIPDDVIDFDYCSKEGDRMRSTLVAEQEEVMKAVLDAVKSGGGLIYVDGPGGSGKTYEPAGDSCEICEEDIRAGEGLAKSSIRLGNDVDREQVKKQQGQVGGFREECSEDGDDGKLDRSDAESGRLAKRQGRARGGTVKIEARER</sequence>
<feature type="compositionally biased region" description="Basic residues" evidence="1">
    <location>
        <begin position="77"/>
        <end position="89"/>
    </location>
</feature>
<protein>
    <submittedName>
        <fullName evidence="2">Uncharacterized protein</fullName>
    </submittedName>
</protein>
<feature type="compositionally biased region" description="Basic and acidic residues" evidence="1">
    <location>
        <begin position="188"/>
        <end position="206"/>
    </location>
</feature>
<feature type="compositionally biased region" description="Basic residues" evidence="1">
    <location>
        <begin position="1"/>
        <end position="10"/>
    </location>
</feature>
<feature type="compositionally biased region" description="Basic and acidic residues" evidence="1">
    <location>
        <begin position="135"/>
        <end position="179"/>
    </location>
</feature>
<feature type="compositionally biased region" description="Basic and acidic residues" evidence="1">
    <location>
        <begin position="90"/>
        <end position="121"/>
    </location>
</feature>
<dbReference type="Proteomes" id="UP000827892">
    <property type="component" value="Chromosome V"/>
</dbReference>
<proteinExistence type="predicted"/>
<name>A0AAE8ZZG7_CAEBR</name>
<gene>
    <name evidence="2" type="ORF">L3Y34_007106</name>
</gene>
<feature type="compositionally biased region" description="Basic and acidic residues" evidence="1">
    <location>
        <begin position="422"/>
        <end position="434"/>
    </location>
</feature>